<evidence type="ECO:0000313" key="4">
    <source>
        <dbReference type="Proteomes" id="UP000327157"/>
    </source>
</evidence>
<dbReference type="GO" id="GO:0006364">
    <property type="term" value="P:rRNA processing"/>
    <property type="evidence" value="ECO:0007669"/>
    <property type="project" value="UniProtKB-KW"/>
</dbReference>
<dbReference type="EMBL" id="SMOL01000402">
    <property type="protein sequence ID" value="KAB2616811.1"/>
    <property type="molecule type" value="Genomic_DNA"/>
</dbReference>
<dbReference type="Proteomes" id="UP000327157">
    <property type="component" value="Chromosome 3"/>
</dbReference>
<keyword evidence="4" id="KW-1185">Reference proteome</keyword>
<protein>
    <submittedName>
        <fullName evidence="3">Pre-rRNA-processing protein TSR2-like protein</fullName>
    </submittedName>
</protein>
<name>A0A5N5GSC9_9ROSA</name>
<comment type="similarity">
    <text evidence="1">Belongs to the TSR2 family.</text>
</comment>
<dbReference type="AlphaFoldDB" id="A0A5N5GSC9"/>
<dbReference type="InterPro" id="IPR019398">
    <property type="entry name" value="Pre-rRNA_process_TSR2"/>
</dbReference>
<proteinExistence type="inferred from homology"/>
<dbReference type="OrthoDB" id="263560at2759"/>
<dbReference type="Pfam" id="PF10273">
    <property type="entry name" value="WGG"/>
    <property type="match status" value="1"/>
</dbReference>
<keyword evidence="2" id="KW-0698">rRNA processing</keyword>
<reference evidence="3 4" key="1">
    <citation type="submission" date="2019-09" db="EMBL/GenBank/DDBJ databases">
        <authorList>
            <person name="Ou C."/>
        </authorList>
    </citation>
    <scope>NUCLEOTIDE SEQUENCE [LARGE SCALE GENOMIC DNA]</scope>
    <source>
        <strain evidence="3">S2</strain>
        <tissue evidence="3">Leaf</tissue>
    </source>
</reference>
<accession>A0A5N5GSC9</accession>
<gene>
    <name evidence="3" type="ORF">D8674_023399</name>
</gene>
<dbReference type="PANTHER" id="PTHR21250">
    <property type="entry name" value="PRE-RRNA-PROCESSING PROTEIN TSR2 HOMOLOG"/>
    <property type="match status" value="1"/>
</dbReference>
<evidence type="ECO:0000313" key="3">
    <source>
        <dbReference type="EMBL" id="KAB2616811.1"/>
    </source>
</evidence>
<reference evidence="3 4" key="3">
    <citation type="submission" date="2019-11" db="EMBL/GenBank/DDBJ databases">
        <title>A de novo genome assembly of a pear dwarfing rootstock.</title>
        <authorList>
            <person name="Wang F."/>
            <person name="Wang J."/>
            <person name="Li S."/>
            <person name="Zhang Y."/>
            <person name="Fang M."/>
            <person name="Ma L."/>
            <person name="Zhao Y."/>
            <person name="Jiang S."/>
        </authorList>
    </citation>
    <scope>NUCLEOTIDE SEQUENCE [LARGE SCALE GENOMIC DNA]</scope>
    <source>
        <strain evidence="3">S2</strain>
        <tissue evidence="3">Leaf</tissue>
    </source>
</reference>
<comment type="caution">
    <text evidence="3">The sequence shown here is derived from an EMBL/GenBank/DDBJ whole genome shotgun (WGS) entry which is preliminary data.</text>
</comment>
<reference evidence="4" key="2">
    <citation type="submission" date="2019-10" db="EMBL/GenBank/DDBJ databases">
        <title>A de novo genome assembly of a pear dwarfing rootstock.</title>
        <authorList>
            <person name="Wang F."/>
            <person name="Wang J."/>
            <person name="Li S."/>
            <person name="Zhang Y."/>
            <person name="Fang M."/>
            <person name="Ma L."/>
            <person name="Zhao Y."/>
            <person name="Jiang S."/>
        </authorList>
    </citation>
    <scope>NUCLEOTIDE SEQUENCE [LARGE SCALE GENOMIC DNA]</scope>
</reference>
<sequence>MEPERKLSAEAGSLFQEGIGLVLSRWSALQLAVKNEWGGRDSRRKAEQLVADIFSWFNHSTEPLYIDDSEDMLNEAMQHRGGMRLPLNFCLYCNFKLIESLREANQRRVALPHVREDLNSTKYKHVH</sequence>
<organism evidence="3 4">
    <name type="scientific">Pyrus ussuriensis x Pyrus communis</name>
    <dbReference type="NCBI Taxonomy" id="2448454"/>
    <lineage>
        <taxon>Eukaryota</taxon>
        <taxon>Viridiplantae</taxon>
        <taxon>Streptophyta</taxon>
        <taxon>Embryophyta</taxon>
        <taxon>Tracheophyta</taxon>
        <taxon>Spermatophyta</taxon>
        <taxon>Magnoliopsida</taxon>
        <taxon>eudicotyledons</taxon>
        <taxon>Gunneridae</taxon>
        <taxon>Pentapetalae</taxon>
        <taxon>rosids</taxon>
        <taxon>fabids</taxon>
        <taxon>Rosales</taxon>
        <taxon>Rosaceae</taxon>
        <taxon>Amygdaloideae</taxon>
        <taxon>Maleae</taxon>
        <taxon>Pyrus</taxon>
    </lineage>
</organism>
<evidence type="ECO:0000256" key="1">
    <source>
        <dbReference type="ARBA" id="ARBA00006524"/>
    </source>
</evidence>
<evidence type="ECO:0000256" key="2">
    <source>
        <dbReference type="ARBA" id="ARBA00022552"/>
    </source>
</evidence>